<evidence type="ECO:0000313" key="1">
    <source>
        <dbReference type="EMBL" id="PZD97843.1"/>
    </source>
</evidence>
<accession>A0A2W1LGA2</accession>
<keyword evidence="2" id="KW-1185">Reference proteome</keyword>
<reference evidence="1 2" key="1">
    <citation type="submission" date="2018-06" db="EMBL/GenBank/DDBJ databases">
        <title>Paenibacillus imtechensis sp. nov.</title>
        <authorList>
            <person name="Pinnaka A.K."/>
            <person name="Singh H."/>
            <person name="Kaur M."/>
        </authorList>
    </citation>
    <scope>NUCLEOTIDE SEQUENCE [LARGE SCALE GENOMIC DNA]</scope>
    <source>
        <strain evidence="1 2">SMB1</strain>
    </source>
</reference>
<organism evidence="1 2">
    <name type="scientific">Paenibacillus sambharensis</name>
    <dbReference type="NCBI Taxonomy" id="1803190"/>
    <lineage>
        <taxon>Bacteria</taxon>
        <taxon>Bacillati</taxon>
        <taxon>Bacillota</taxon>
        <taxon>Bacilli</taxon>
        <taxon>Bacillales</taxon>
        <taxon>Paenibacillaceae</taxon>
        <taxon>Paenibacillus</taxon>
    </lineage>
</organism>
<dbReference type="OrthoDB" id="2665869at2"/>
<protein>
    <recommendedName>
        <fullName evidence="3">Flagellar protein FliT</fullName>
    </recommendedName>
</protein>
<comment type="caution">
    <text evidence="1">The sequence shown here is derived from an EMBL/GenBank/DDBJ whole genome shotgun (WGS) entry which is preliminary data.</text>
</comment>
<dbReference type="RefSeq" id="WP_111144806.1">
    <property type="nucleotide sequence ID" value="NZ_QKRB01000006.1"/>
</dbReference>
<evidence type="ECO:0000313" key="2">
    <source>
        <dbReference type="Proteomes" id="UP000249522"/>
    </source>
</evidence>
<dbReference type="EMBL" id="QKRB01000006">
    <property type="protein sequence ID" value="PZD97843.1"/>
    <property type="molecule type" value="Genomic_DNA"/>
</dbReference>
<sequence>MDKLLKELLDVTLELCTSGQEWEYERYVSLVELRQVVVDRLPLHKPLTLLQEGYLNHLRQYEEQILHHMQALKDEAEHNLNRINVARKQQQLYTSASEVHADSFMFDKRK</sequence>
<dbReference type="AlphaFoldDB" id="A0A2W1LGA2"/>
<gene>
    <name evidence="1" type="ORF">DNH61_00865</name>
</gene>
<name>A0A2W1LGA2_9BACL</name>
<dbReference type="Proteomes" id="UP000249522">
    <property type="component" value="Unassembled WGS sequence"/>
</dbReference>
<proteinExistence type="predicted"/>
<evidence type="ECO:0008006" key="3">
    <source>
        <dbReference type="Google" id="ProtNLM"/>
    </source>
</evidence>